<reference evidence="2 3" key="1">
    <citation type="submission" date="2019-04" db="EMBL/GenBank/DDBJ databases">
        <authorList>
            <person name="Alwine J.A."/>
            <person name="Grubb S.R."/>
            <person name="Haszto C.S."/>
            <person name="Molleti L.S."/>
            <person name="Simms M.O."/>
            <person name="Butela K.A."/>
            <person name="Garlena R.A."/>
            <person name="Russell D.A."/>
            <person name="Pope W.H."/>
            <person name="Jacobs-Sera D."/>
            <person name="Hatfull G.F."/>
        </authorList>
    </citation>
    <scope>NUCLEOTIDE SEQUENCE [LARGE SCALE GENOMIC DNA]</scope>
</reference>
<keyword evidence="3" id="KW-1185">Reference proteome</keyword>
<dbReference type="Proteomes" id="UP000318668">
    <property type="component" value="Segment"/>
</dbReference>
<keyword evidence="1" id="KW-1133">Transmembrane helix</keyword>
<dbReference type="RefSeq" id="YP_010674585.1">
    <property type="nucleotide sequence ID" value="NC_070994.1"/>
</dbReference>
<sequence>MASNVVVNVISRADGSGFAKASRSLAKFSALAAAAAPAAAGAAQAVGAIAVAGAAVGALALPALGAVVAGIEGIKTAAGTASGSMSRFRSAMSSSFAGMSTGFGQLGGVLDRITPQMGGVGRAITGVFNGLAGTIAANVGGLQSLATKSAEFVTRLGPGLNTLVEKAIQFAGAINVDALFNGFAQLWSLLQPIVTLFTELAGAAGPLGGTLGVLGGIITALTPPLVQMAQTVGPAIAEAMTRAAPAIAELGAAFADVVSTVAPLLPALAGVVAAIVSGLGPALPAIVAAVLAFGIGIKVLTAGLAAYKAIQAGITAATTAWTAVQWLLNSALLANPITWVVIAVVALIAVIVLIATKTTWFQTIWQAMCAAAVAAWNWIKSALSSFAGWIVGLWNRIVAGARAAWEFVRSIVSTVFGAIRSIVSAQINAVVAVFNRVRSVGQSVFGAIRSVIDTVGSAISTVVGWVQSLISAISNISWPSPPGWLSSIFGGLDPALMPGAAAYMTPAWAVQDPTKLHLAGGFPSLADLGGLGGGRPIIVQQDNSITVEVDGSGIVDAVAVGRQIERVLSKYRVTSGQRAAVQF</sequence>
<organism evidence="2 3">
    <name type="scientific">Gordonia phage Coeur</name>
    <dbReference type="NCBI Taxonomy" id="2571246"/>
    <lineage>
        <taxon>Viruses</taxon>
        <taxon>Duplodnaviria</taxon>
        <taxon>Heunggongvirae</taxon>
        <taxon>Uroviricota</taxon>
        <taxon>Caudoviricetes</taxon>
        <taxon>Coeurvirus</taxon>
        <taxon>Coeurvirus coeur</taxon>
    </lineage>
</organism>
<proteinExistence type="predicted"/>
<evidence type="ECO:0000256" key="1">
    <source>
        <dbReference type="SAM" id="Phobius"/>
    </source>
</evidence>
<feature type="transmembrane region" description="Helical" evidence="1">
    <location>
        <begin position="367"/>
        <end position="391"/>
    </location>
</feature>
<feature type="transmembrane region" description="Helical" evidence="1">
    <location>
        <begin position="267"/>
        <end position="293"/>
    </location>
</feature>
<dbReference type="KEGG" id="vg:77950899"/>
<keyword evidence="1" id="KW-0812">Transmembrane</keyword>
<protein>
    <submittedName>
        <fullName evidence="2">Tape measure protein</fullName>
    </submittedName>
</protein>
<keyword evidence="1" id="KW-0472">Membrane</keyword>
<dbReference type="GeneID" id="77950899"/>
<accession>A0A4Y6EG05</accession>
<name>A0A4Y6EG05_9CAUD</name>
<evidence type="ECO:0000313" key="3">
    <source>
        <dbReference type="Proteomes" id="UP000318668"/>
    </source>
</evidence>
<gene>
    <name evidence="2" type="primary">14</name>
    <name evidence="2" type="ORF">SEA_COEUR_14</name>
</gene>
<feature type="transmembrane region" description="Helical" evidence="1">
    <location>
        <begin position="336"/>
        <end position="355"/>
    </location>
</feature>
<feature type="transmembrane region" description="Helical" evidence="1">
    <location>
        <begin position="305"/>
        <end position="324"/>
    </location>
</feature>
<dbReference type="EMBL" id="MK801723">
    <property type="protein sequence ID" value="QDF17432.1"/>
    <property type="molecule type" value="Genomic_DNA"/>
</dbReference>
<evidence type="ECO:0000313" key="2">
    <source>
        <dbReference type="EMBL" id="QDF17432.1"/>
    </source>
</evidence>